<dbReference type="EMBL" id="CP019688">
    <property type="protein sequence ID" value="AQQ15595.1"/>
    <property type="molecule type" value="Genomic_DNA"/>
</dbReference>
<feature type="transmembrane region" description="Helical" evidence="1">
    <location>
        <begin position="149"/>
        <end position="172"/>
    </location>
</feature>
<protein>
    <recommendedName>
        <fullName evidence="4">DUF2567 domain-containing protein</fullName>
    </recommendedName>
</protein>
<evidence type="ECO:0008006" key="4">
    <source>
        <dbReference type="Google" id="ProtNLM"/>
    </source>
</evidence>
<gene>
    <name evidence="2" type="ORF">CGLAU_08200</name>
</gene>
<keyword evidence="3" id="KW-1185">Reference proteome</keyword>
<feature type="transmembrane region" description="Helical" evidence="1">
    <location>
        <begin position="98"/>
        <end position="123"/>
    </location>
</feature>
<proteinExistence type="predicted"/>
<reference evidence="2 3" key="1">
    <citation type="submission" date="2016-12" db="EMBL/GenBank/DDBJ databases">
        <authorList>
            <person name="Song W.-J."/>
            <person name="Kurnit D.M."/>
        </authorList>
    </citation>
    <scope>NUCLEOTIDE SEQUENCE [LARGE SCALE GENOMIC DNA]</scope>
    <source>
        <strain evidence="2 3">DSM 30827</strain>
    </source>
</reference>
<organism evidence="2 3">
    <name type="scientific">Corynebacterium glaucum</name>
    <dbReference type="NCBI Taxonomy" id="187491"/>
    <lineage>
        <taxon>Bacteria</taxon>
        <taxon>Bacillati</taxon>
        <taxon>Actinomycetota</taxon>
        <taxon>Actinomycetes</taxon>
        <taxon>Mycobacteriales</taxon>
        <taxon>Corynebacteriaceae</taxon>
        <taxon>Corynebacterium</taxon>
    </lineage>
</organism>
<dbReference type="KEGG" id="cgv:CGLAU_08200"/>
<dbReference type="RefSeq" id="WP_157731299.1">
    <property type="nucleotide sequence ID" value="NZ_CP019688.1"/>
</dbReference>
<feature type="transmembrane region" description="Helical" evidence="1">
    <location>
        <begin position="21"/>
        <end position="42"/>
    </location>
</feature>
<name>A0A1Q2HXM2_9CORY</name>
<evidence type="ECO:0000313" key="2">
    <source>
        <dbReference type="EMBL" id="AQQ15595.1"/>
    </source>
</evidence>
<evidence type="ECO:0000313" key="3">
    <source>
        <dbReference type="Proteomes" id="UP000217209"/>
    </source>
</evidence>
<keyword evidence="1" id="KW-0812">Transmembrane</keyword>
<dbReference type="AlphaFoldDB" id="A0A1Q2HXM2"/>
<feature type="transmembrane region" description="Helical" evidence="1">
    <location>
        <begin position="70"/>
        <end position="91"/>
    </location>
</feature>
<keyword evidence="1" id="KW-1133">Transmembrane helix</keyword>
<sequence length="182" mass="18660">MPLDTSSPTPTTRSPKAIGAGAGLLAFGLVLGLLAGVLWGFLHPTYVIEITDGTAMINAEASDESAEFTAIGWLTILSAVVGAALALVAWFKTGGGGIGTLIWVMAVAAAAAFTIVATGQVVAQALHDVPPDHATSGTFTVAPAVNPHVAWLVAPFVSALLYWMLNFFALSAERSRRGGASR</sequence>
<keyword evidence="1" id="KW-0472">Membrane</keyword>
<evidence type="ECO:0000256" key="1">
    <source>
        <dbReference type="SAM" id="Phobius"/>
    </source>
</evidence>
<accession>A0A1Q2HXM2</accession>
<dbReference type="OrthoDB" id="4428081at2"/>
<dbReference type="Proteomes" id="UP000217209">
    <property type="component" value="Chromosome"/>
</dbReference>